<name>A0ABP8G2L1_9SPHI</name>
<accession>A0ABP8G2L1</accession>
<dbReference type="Gene3D" id="3.30.565.10">
    <property type="entry name" value="Histidine kinase-like ATPase, C-terminal domain"/>
    <property type="match status" value="1"/>
</dbReference>
<reference evidence="2" key="1">
    <citation type="journal article" date="2019" name="Int. J. Syst. Evol. Microbiol.">
        <title>The Global Catalogue of Microorganisms (GCM) 10K type strain sequencing project: providing services to taxonomists for standard genome sequencing and annotation.</title>
        <authorList>
            <consortium name="The Broad Institute Genomics Platform"/>
            <consortium name="The Broad Institute Genome Sequencing Center for Infectious Disease"/>
            <person name="Wu L."/>
            <person name="Ma J."/>
        </authorList>
    </citation>
    <scope>NUCLEOTIDE SEQUENCE [LARGE SCALE GENOMIC DNA]</scope>
    <source>
        <strain evidence="2">JCM 17705</strain>
    </source>
</reference>
<dbReference type="Proteomes" id="UP001500582">
    <property type="component" value="Unassembled WGS sequence"/>
</dbReference>
<dbReference type="RefSeq" id="WP_345210185.1">
    <property type="nucleotide sequence ID" value="NZ_BAABFT010000002.1"/>
</dbReference>
<dbReference type="SUPFAM" id="SSF55874">
    <property type="entry name" value="ATPase domain of HSP90 chaperone/DNA topoisomerase II/histidine kinase"/>
    <property type="match status" value="1"/>
</dbReference>
<organism evidence="1 2">
    <name type="scientific">Mucilaginibacter gynuensis</name>
    <dbReference type="NCBI Taxonomy" id="1302236"/>
    <lineage>
        <taxon>Bacteria</taxon>
        <taxon>Pseudomonadati</taxon>
        <taxon>Bacteroidota</taxon>
        <taxon>Sphingobacteriia</taxon>
        <taxon>Sphingobacteriales</taxon>
        <taxon>Sphingobacteriaceae</taxon>
        <taxon>Mucilaginibacter</taxon>
    </lineage>
</organism>
<dbReference type="EMBL" id="BAABFT010000002">
    <property type="protein sequence ID" value="GAA4316018.1"/>
    <property type="molecule type" value="Genomic_DNA"/>
</dbReference>
<evidence type="ECO:0008006" key="3">
    <source>
        <dbReference type="Google" id="ProtNLM"/>
    </source>
</evidence>
<comment type="caution">
    <text evidence="1">The sequence shown here is derived from an EMBL/GenBank/DDBJ whole genome shotgun (WGS) entry which is preliminary data.</text>
</comment>
<sequence length="174" mass="20095">MQYLYSYKDFVFLNARPALTSSLRQALDHIKSILPGYPDLEEIQFKAKSIITELLTNGFKHAGTETVHIIVSVEDDTLIIKRTEYGNPFPLPWLNEPLNTKKCISYDVMHFLYAVNEPGNRVRFLVEDSAEDEPDINDITEHFGLLIITKCADEFIYHFDEATKENHFIVKVNL</sequence>
<dbReference type="InterPro" id="IPR036890">
    <property type="entry name" value="HATPase_C_sf"/>
</dbReference>
<proteinExistence type="predicted"/>
<evidence type="ECO:0000313" key="1">
    <source>
        <dbReference type="EMBL" id="GAA4316018.1"/>
    </source>
</evidence>
<protein>
    <recommendedName>
        <fullName evidence="3">Serine/threonine-protein kinase RsbW</fullName>
    </recommendedName>
</protein>
<gene>
    <name evidence="1" type="ORF">GCM10023149_12850</name>
</gene>
<evidence type="ECO:0000313" key="2">
    <source>
        <dbReference type="Proteomes" id="UP001500582"/>
    </source>
</evidence>
<keyword evidence="2" id="KW-1185">Reference proteome</keyword>